<organism evidence="1">
    <name type="scientific">mine drainage metagenome</name>
    <dbReference type="NCBI Taxonomy" id="410659"/>
    <lineage>
        <taxon>unclassified sequences</taxon>
        <taxon>metagenomes</taxon>
        <taxon>ecological metagenomes</taxon>
    </lineage>
</organism>
<dbReference type="InterPro" id="IPR011990">
    <property type="entry name" value="TPR-like_helical_dom_sf"/>
</dbReference>
<dbReference type="Gene3D" id="2.40.10.10">
    <property type="entry name" value="Trypsin-like serine proteases"/>
    <property type="match status" value="2"/>
</dbReference>
<sequence length="335" mass="36490">MRKLLVYLPLVVSTPAVAFDEQTMLKVFFNIVQVHAINIDNSGEGFGSGVVVAEHRVLTNCHVLHKAKSAWISQGEDSYPIDGVKIDAHHDLCLLVSDRLPLKAAEIGSVGNLKDGMDVFALGHSSGSPSPVMSDGQIKGLYPFEGSRIIRSSAPFAMGASGSGLFDDNGRLVGINTFKTFGKVAYFYAMPADWIAHLEALPTQPVAPSTGTAFWEDEKDRPFFLQAAIPELQENWTELLQLSERWVAADPDDAEAWYERGQAQEKLNMLEAAQQSYQKTISLDPAHGDALFHLGIFASRRGDQGEMHRISAALAQIDRVIAEDFNKAAGCTAAC</sequence>
<dbReference type="GO" id="GO:0006508">
    <property type="term" value="P:proteolysis"/>
    <property type="evidence" value="ECO:0007669"/>
    <property type="project" value="UniProtKB-KW"/>
</dbReference>
<dbReference type="PANTHER" id="PTHR43019">
    <property type="entry name" value="SERINE ENDOPROTEASE DEGS"/>
    <property type="match status" value="1"/>
</dbReference>
<dbReference type="PROSITE" id="PS50005">
    <property type="entry name" value="TPR"/>
    <property type="match status" value="1"/>
</dbReference>
<name>A0A1J5Q9X4_9ZZZZ</name>
<dbReference type="EMBL" id="MLJW01001059">
    <property type="protein sequence ID" value="OIQ80446.1"/>
    <property type="molecule type" value="Genomic_DNA"/>
</dbReference>
<keyword evidence="1" id="KW-0378">Hydrolase</keyword>
<proteinExistence type="predicted"/>
<keyword evidence="1" id="KW-0645">Protease</keyword>
<dbReference type="Gene3D" id="1.25.40.10">
    <property type="entry name" value="Tetratricopeptide repeat domain"/>
    <property type="match status" value="1"/>
</dbReference>
<reference evidence="1" key="1">
    <citation type="submission" date="2016-10" db="EMBL/GenBank/DDBJ databases">
        <title>Sequence of Gallionella enrichment culture.</title>
        <authorList>
            <person name="Poehlein A."/>
            <person name="Muehling M."/>
            <person name="Daniel R."/>
        </authorList>
    </citation>
    <scope>NUCLEOTIDE SEQUENCE</scope>
</reference>
<dbReference type="SMART" id="SM00028">
    <property type="entry name" value="TPR"/>
    <property type="match status" value="1"/>
</dbReference>
<dbReference type="GO" id="GO:0008233">
    <property type="term" value="F:peptidase activity"/>
    <property type="evidence" value="ECO:0007669"/>
    <property type="project" value="UniProtKB-KW"/>
</dbReference>
<dbReference type="InterPro" id="IPR019734">
    <property type="entry name" value="TPR_rpt"/>
</dbReference>
<evidence type="ECO:0000313" key="1">
    <source>
        <dbReference type="EMBL" id="OIQ80446.1"/>
    </source>
</evidence>
<accession>A0A1J5Q9X4</accession>
<dbReference type="Pfam" id="PF13365">
    <property type="entry name" value="Trypsin_2"/>
    <property type="match status" value="1"/>
</dbReference>
<comment type="caution">
    <text evidence="1">The sequence shown here is derived from an EMBL/GenBank/DDBJ whole genome shotgun (WGS) entry which is preliminary data.</text>
</comment>
<dbReference type="InterPro" id="IPR009003">
    <property type="entry name" value="Peptidase_S1_PA"/>
</dbReference>
<dbReference type="SUPFAM" id="SSF50494">
    <property type="entry name" value="Trypsin-like serine proteases"/>
    <property type="match status" value="1"/>
</dbReference>
<gene>
    <name evidence="1" type="primary">degQ_7</name>
    <name evidence="1" type="ORF">GALL_377970</name>
</gene>
<dbReference type="InterPro" id="IPR043504">
    <property type="entry name" value="Peptidase_S1_PA_chymotrypsin"/>
</dbReference>
<dbReference type="PANTHER" id="PTHR43019:SF23">
    <property type="entry name" value="PROTEASE DO-LIKE 5, CHLOROPLASTIC"/>
    <property type="match status" value="1"/>
</dbReference>
<dbReference type="Pfam" id="PF00515">
    <property type="entry name" value="TPR_1"/>
    <property type="match status" value="1"/>
</dbReference>
<dbReference type="EC" id="3.4.21.107" evidence="1"/>
<protein>
    <submittedName>
        <fullName evidence="1">Periplasmic pH-dependent serine endoprotease DegQ</fullName>
        <ecNumber evidence="1">3.4.21.107</ecNumber>
    </submittedName>
</protein>
<dbReference type="SUPFAM" id="SSF48452">
    <property type="entry name" value="TPR-like"/>
    <property type="match status" value="1"/>
</dbReference>
<dbReference type="AlphaFoldDB" id="A0A1J5Q9X4"/>